<sequence>MNLIDSIYSRLIIMIISISWRHHFFGRFDAQDLII</sequence>
<dbReference type="AlphaFoldDB" id="A0A0A9BY71"/>
<reference evidence="1" key="1">
    <citation type="submission" date="2014-09" db="EMBL/GenBank/DDBJ databases">
        <authorList>
            <person name="Magalhaes I.L.F."/>
            <person name="Oliveira U."/>
            <person name="Santos F.R."/>
            <person name="Vidigal T.H.D.A."/>
            <person name="Brescovit A.D."/>
            <person name="Santos A.J."/>
        </authorList>
    </citation>
    <scope>NUCLEOTIDE SEQUENCE</scope>
    <source>
        <tissue evidence="1">Shoot tissue taken approximately 20 cm above the soil surface</tissue>
    </source>
</reference>
<accession>A0A0A9BY71</accession>
<evidence type="ECO:0000313" key="1">
    <source>
        <dbReference type="EMBL" id="JAD68266.1"/>
    </source>
</evidence>
<proteinExistence type="predicted"/>
<protein>
    <submittedName>
        <fullName evidence="1">Uncharacterized protein</fullName>
    </submittedName>
</protein>
<name>A0A0A9BY71_ARUDO</name>
<reference evidence="1" key="2">
    <citation type="journal article" date="2015" name="Data Brief">
        <title>Shoot transcriptome of the giant reed, Arundo donax.</title>
        <authorList>
            <person name="Barrero R.A."/>
            <person name="Guerrero F.D."/>
            <person name="Moolhuijzen P."/>
            <person name="Goolsby J.A."/>
            <person name="Tidwell J."/>
            <person name="Bellgard S.E."/>
            <person name="Bellgard M.I."/>
        </authorList>
    </citation>
    <scope>NUCLEOTIDE SEQUENCE</scope>
    <source>
        <tissue evidence="1">Shoot tissue taken approximately 20 cm above the soil surface</tissue>
    </source>
</reference>
<organism evidence="1">
    <name type="scientific">Arundo donax</name>
    <name type="common">Giant reed</name>
    <name type="synonym">Donax arundinaceus</name>
    <dbReference type="NCBI Taxonomy" id="35708"/>
    <lineage>
        <taxon>Eukaryota</taxon>
        <taxon>Viridiplantae</taxon>
        <taxon>Streptophyta</taxon>
        <taxon>Embryophyta</taxon>
        <taxon>Tracheophyta</taxon>
        <taxon>Spermatophyta</taxon>
        <taxon>Magnoliopsida</taxon>
        <taxon>Liliopsida</taxon>
        <taxon>Poales</taxon>
        <taxon>Poaceae</taxon>
        <taxon>PACMAD clade</taxon>
        <taxon>Arundinoideae</taxon>
        <taxon>Arundineae</taxon>
        <taxon>Arundo</taxon>
    </lineage>
</organism>
<dbReference type="EMBL" id="GBRH01229629">
    <property type="protein sequence ID" value="JAD68266.1"/>
    <property type="molecule type" value="Transcribed_RNA"/>
</dbReference>